<keyword evidence="2 7" id="KW-0699">rRNA-binding</keyword>
<proteinExistence type="inferred from homology"/>
<dbReference type="HAMAP" id="MF_00500">
    <property type="entry name" value="Ribosomal_bS20"/>
    <property type="match status" value="1"/>
</dbReference>
<evidence type="ECO:0000313" key="9">
    <source>
        <dbReference type="EMBL" id="MCA9756216.1"/>
    </source>
</evidence>
<evidence type="ECO:0000256" key="1">
    <source>
        <dbReference type="ARBA" id="ARBA00007634"/>
    </source>
</evidence>
<dbReference type="InterPro" id="IPR002583">
    <property type="entry name" value="Ribosomal_bS20"/>
</dbReference>
<dbReference type="PANTHER" id="PTHR33398:SF1">
    <property type="entry name" value="SMALL RIBOSOMAL SUBUNIT PROTEIN BS20C"/>
    <property type="match status" value="1"/>
</dbReference>
<evidence type="ECO:0000256" key="2">
    <source>
        <dbReference type="ARBA" id="ARBA00022730"/>
    </source>
</evidence>
<dbReference type="Proteomes" id="UP000739538">
    <property type="component" value="Unassembled WGS sequence"/>
</dbReference>
<keyword evidence="3 7" id="KW-0694">RNA-binding</keyword>
<evidence type="ECO:0000256" key="7">
    <source>
        <dbReference type="HAMAP-Rule" id="MF_00500"/>
    </source>
</evidence>
<feature type="compositionally biased region" description="Basic residues" evidence="8">
    <location>
        <begin position="1"/>
        <end position="13"/>
    </location>
</feature>
<evidence type="ECO:0000256" key="3">
    <source>
        <dbReference type="ARBA" id="ARBA00022884"/>
    </source>
</evidence>
<feature type="region of interest" description="Disordered" evidence="8">
    <location>
        <begin position="60"/>
        <end position="88"/>
    </location>
</feature>
<comment type="function">
    <text evidence="7">Binds directly to 16S ribosomal RNA.</text>
</comment>
<keyword evidence="5 7" id="KW-0687">Ribonucleoprotein</keyword>
<reference evidence="9" key="1">
    <citation type="submission" date="2020-04" db="EMBL/GenBank/DDBJ databases">
        <authorList>
            <person name="Zhang T."/>
        </authorList>
    </citation>
    <scope>NUCLEOTIDE SEQUENCE</scope>
    <source>
        <strain evidence="9">HKST-UBA02</strain>
    </source>
</reference>
<protein>
    <recommendedName>
        <fullName evidence="6 7">Small ribosomal subunit protein bS20</fullName>
    </recommendedName>
</protein>
<evidence type="ECO:0000256" key="4">
    <source>
        <dbReference type="ARBA" id="ARBA00022980"/>
    </source>
</evidence>
<dbReference type="EMBL" id="JAGQHS010000045">
    <property type="protein sequence ID" value="MCA9756216.1"/>
    <property type="molecule type" value="Genomic_DNA"/>
</dbReference>
<feature type="region of interest" description="Disordered" evidence="8">
    <location>
        <begin position="1"/>
        <end position="25"/>
    </location>
</feature>
<dbReference type="GO" id="GO:0006412">
    <property type="term" value="P:translation"/>
    <property type="evidence" value="ECO:0007669"/>
    <property type="project" value="UniProtKB-UniRule"/>
</dbReference>
<dbReference type="NCBIfam" id="TIGR00029">
    <property type="entry name" value="S20"/>
    <property type="match status" value="1"/>
</dbReference>
<dbReference type="GO" id="GO:0070181">
    <property type="term" value="F:small ribosomal subunit rRNA binding"/>
    <property type="evidence" value="ECO:0007669"/>
    <property type="project" value="TreeGrafter"/>
</dbReference>
<evidence type="ECO:0000256" key="8">
    <source>
        <dbReference type="SAM" id="MobiDB-lite"/>
    </source>
</evidence>
<dbReference type="Pfam" id="PF01649">
    <property type="entry name" value="Ribosomal_S20p"/>
    <property type="match status" value="1"/>
</dbReference>
<reference evidence="9" key="2">
    <citation type="journal article" date="2021" name="Microbiome">
        <title>Successional dynamics and alternative stable states in a saline activated sludge microbial community over 9 years.</title>
        <authorList>
            <person name="Wang Y."/>
            <person name="Ye J."/>
            <person name="Ju F."/>
            <person name="Liu L."/>
            <person name="Boyd J.A."/>
            <person name="Deng Y."/>
            <person name="Parks D.H."/>
            <person name="Jiang X."/>
            <person name="Yin X."/>
            <person name="Woodcroft B.J."/>
            <person name="Tyson G.W."/>
            <person name="Hugenholtz P."/>
            <person name="Polz M.F."/>
            <person name="Zhang T."/>
        </authorList>
    </citation>
    <scope>NUCLEOTIDE SEQUENCE</scope>
    <source>
        <strain evidence="9">HKST-UBA02</strain>
    </source>
</reference>
<gene>
    <name evidence="7 9" type="primary">rpsT</name>
    <name evidence="9" type="ORF">KDA27_10460</name>
</gene>
<feature type="compositionally biased region" description="Basic residues" evidence="8">
    <location>
        <begin position="71"/>
        <end position="88"/>
    </location>
</feature>
<evidence type="ECO:0000256" key="6">
    <source>
        <dbReference type="ARBA" id="ARBA00035136"/>
    </source>
</evidence>
<accession>A0A956SDB9</accession>
<dbReference type="PANTHER" id="PTHR33398">
    <property type="entry name" value="30S RIBOSOMAL PROTEIN S20"/>
    <property type="match status" value="1"/>
</dbReference>
<dbReference type="InterPro" id="IPR036510">
    <property type="entry name" value="Ribosomal_bS20_sf"/>
</dbReference>
<dbReference type="AlphaFoldDB" id="A0A956SDB9"/>
<comment type="similarity">
    <text evidence="1 7">Belongs to the bacterial ribosomal protein bS20 family.</text>
</comment>
<evidence type="ECO:0000256" key="5">
    <source>
        <dbReference type="ARBA" id="ARBA00023274"/>
    </source>
</evidence>
<dbReference type="GO" id="GO:0015935">
    <property type="term" value="C:small ribosomal subunit"/>
    <property type="evidence" value="ECO:0007669"/>
    <property type="project" value="TreeGrafter"/>
</dbReference>
<sequence length="88" mass="9699">MPHHASAKKRMKTNARDRAKNKSVKSLIRRANQDLAAVMNGAAEDAEKALRKAHSVLDKAAKKGVIPKPRADRKKARLARAVHKAQSK</sequence>
<dbReference type="SUPFAM" id="SSF46992">
    <property type="entry name" value="Ribosomal protein S20"/>
    <property type="match status" value="1"/>
</dbReference>
<dbReference type="GO" id="GO:0003735">
    <property type="term" value="F:structural constituent of ribosome"/>
    <property type="evidence" value="ECO:0007669"/>
    <property type="project" value="InterPro"/>
</dbReference>
<name>A0A956SDB9_UNCEI</name>
<dbReference type="Gene3D" id="1.20.58.110">
    <property type="entry name" value="Ribosomal protein S20"/>
    <property type="match status" value="1"/>
</dbReference>
<keyword evidence="4 7" id="KW-0689">Ribosomal protein</keyword>
<comment type="caution">
    <text evidence="9">The sequence shown here is derived from an EMBL/GenBank/DDBJ whole genome shotgun (WGS) entry which is preliminary data.</text>
</comment>
<organism evidence="9 10">
    <name type="scientific">Eiseniibacteriota bacterium</name>
    <dbReference type="NCBI Taxonomy" id="2212470"/>
    <lineage>
        <taxon>Bacteria</taxon>
        <taxon>Candidatus Eiseniibacteriota</taxon>
    </lineage>
</organism>
<evidence type="ECO:0000313" key="10">
    <source>
        <dbReference type="Proteomes" id="UP000739538"/>
    </source>
</evidence>